<dbReference type="GO" id="GO:0004423">
    <property type="term" value="F:iduronate-2-sulfatase activity"/>
    <property type="evidence" value="ECO:0007669"/>
    <property type="project" value="InterPro"/>
</dbReference>
<comment type="cofactor">
    <cofactor evidence="1">
        <name>Ca(2+)</name>
        <dbReference type="ChEBI" id="CHEBI:29108"/>
    </cofactor>
</comment>
<gene>
    <name evidence="9" type="ORF">BACPLE_01012</name>
</gene>
<dbReference type="SUPFAM" id="SSF53649">
    <property type="entry name" value="Alkaline phosphatase-like"/>
    <property type="match status" value="1"/>
</dbReference>
<sequence>MNKNLLIGIAATLMPAWMQAQSEKPKNVLFIAVDDLNDWVGFLKGHPNTRTPNMDRLAAMGMVFESAYCAAPVSNASRAALLSGFRTSTTGVYGNAEFMRESPVLKDAVTLPKYFSNHGYYSMARGKIFHQPMGPWGDPQSWDSQENLGGLSLNPPRQKGKQANGLEKQTTGGAVVLDWAGVDVDETKTNDYLNAQWAAQELMKKHDKPFFMACGIFRPHLPWYVPQKYFDRFKLEDIQLPKQDPMETMEKLSPRALSMTGYNKPEHEFNILKKYGMEKEAVRAYLACISYADDCIGQIVDALEKSPERDNTIVVFWGDHGWHLGEKMRYRKFSLWDRSCHVPMIIVAPGVTKPGSVCKQPVSLLDLYPTLVSLAGLPANPLNEGNDITPLLQNPNAHWTKPAITTLAQNEHSICDGRYRYIIYRDGSEELYDHKHDPLEWKNLAADKKYADVKAHLRTFIPKVNVPSIGKSHISKSADEKPVKTRKGKRLTSSLDIIEQECIEYNKYLGFNDYE</sequence>
<name>B5CWC2_PHOPM</name>
<dbReference type="Gene3D" id="3.40.720.10">
    <property type="entry name" value="Alkaline Phosphatase, subunit A"/>
    <property type="match status" value="1"/>
</dbReference>
<reference evidence="9 10" key="1">
    <citation type="submission" date="2008-08" db="EMBL/GenBank/DDBJ databases">
        <title>Draft genome sequence of Bacteroides plebeius (DSM 17135).</title>
        <authorList>
            <person name="Sudarsanam P."/>
            <person name="Ley R."/>
            <person name="Guruge J."/>
            <person name="Turnbaugh P.J."/>
            <person name="Mahowald M."/>
            <person name="Liep D."/>
            <person name="Gordon J."/>
        </authorList>
    </citation>
    <scope>NUCLEOTIDE SEQUENCE [LARGE SCALE GENOMIC DNA]</scope>
    <source>
        <strain evidence="10">DSM 17135 / JCM 12973 / M2</strain>
    </source>
</reference>
<accession>B5CWC2</accession>
<organism evidence="9 10">
    <name type="scientific">Phocaeicola plebeius (strain DSM 17135 / JCM 12973 / CCUG 54634 / M2)</name>
    <name type="common">Bacteroides plebeius</name>
    <dbReference type="NCBI Taxonomy" id="484018"/>
    <lineage>
        <taxon>Bacteria</taxon>
        <taxon>Pseudomonadati</taxon>
        <taxon>Bacteroidota</taxon>
        <taxon>Bacteroidia</taxon>
        <taxon>Bacteroidales</taxon>
        <taxon>Bacteroidaceae</taxon>
        <taxon>Phocaeicola</taxon>
    </lineage>
</organism>
<dbReference type="GeneID" id="43183537"/>
<evidence type="ECO:0000256" key="3">
    <source>
        <dbReference type="ARBA" id="ARBA00022723"/>
    </source>
</evidence>
<dbReference type="eggNOG" id="COG3119">
    <property type="taxonomic scope" value="Bacteria"/>
</dbReference>
<dbReference type="GO" id="GO:0046872">
    <property type="term" value="F:metal ion binding"/>
    <property type="evidence" value="ECO:0007669"/>
    <property type="project" value="UniProtKB-KW"/>
</dbReference>
<keyword evidence="6" id="KW-0106">Calcium</keyword>
<dbReference type="InterPro" id="IPR035874">
    <property type="entry name" value="IDS"/>
</dbReference>
<dbReference type="AlphaFoldDB" id="B5CWC2"/>
<dbReference type="GO" id="GO:0005737">
    <property type="term" value="C:cytoplasm"/>
    <property type="evidence" value="ECO:0007669"/>
    <property type="project" value="TreeGrafter"/>
</dbReference>
<dbReference type="EMBL" id="ABQC02000012">
    <property type="protein sequence ID" value="EDY96569.1"/>
    <property type="molecule type" value="Genomic_DNA"/>
</dbReference>
<dbReference type="OrthoDB" id="9763552at2"/>
<dbReference type="CDD" id="cd16030">
    <property type="entry name" value="iduronate-2-sulfatase"/>
    <property type="match status" value="1"/>
</dbReference>
<evidence type="ECO:0000256" key="4">
    <source>
        <dbReference type="ARBA" id="ARBA00022729"/>
    </source>
</evidence>
<evidence type="ECO:0000256" key="7">
    <source>
        <dbReference type="PIRSR" id="PIRSR600917-52"/>
    </source>
</evidence>
<dbReference type="EC" id="3.1.6.-" evidence="9"/>
<evidence type="ECO:0000256" key="2">
    <source>
        <dbReference type="ARBA" id="ARBA00008779"/>
    </source>
</evidence>
<keyword evidence="5 9" id="KW-0378">Hydrolase</keyword>
<feature type="modified residue" description="3-oxoalanine (Ser)" evidence="7">
    <location>
        <position position="74"/>
    </location>
</feature>
<evidence type="ECO:0000256" key="6">
    <source>
        <dbReference type="ARBA" id="ARBA00022837"/>
    </source>
</evidence>
<evidence type="ECO:0000256" key="5">
    <source>
        <dbReference type="ARBA" id="ARBA00022801"/>
    </source>
</evidence>
<evidence type="ECO:0000313" key="9">
    <source>
        <dbReference type="EMBL" id="EDY96569.1"/>
    </source>
</evidence>
<comment type="caution">
    <text evidence="9">The sequence shown here is derived from an EMBL/GenBank/DDBJ whole genome shotgun (WGS) entry which is preliminary data.</text>
</comment>
<evidence type="ECO:0000259" key="8">
    <source>
        <dbReference type="Pfam" id="PF00884"/>
    </source>
</evidence>
<keyword evidence="3" id="KW-0479">Metal-binding</keyword>
<dbReference type="RefSeq" id="WP_007558646.1">
    <property type="nucleotide sequence ID" value="NZ_DS990119.1"/>
</dbReference>
<dbReference type="InterPro" id="IPR017850">
    <property type="entry name" value="Alkaline_phosphatase_core_sf"/>
</dbReference>
<dbReference type="PANTHER" id="PTHR45953">
    <property type="entry name" value="IDURONATE 2-SULFATASE"/>
    <property type="match status" value="1"/>
</dbReference>
<evidence type="ECO:0000256" key="1">
    <source>
        <dbReference type="ARBA" id="ARBA00001913"/>
    </source>
</evidence>
<feature type="domain" description="Sulfatase N-terminal" evidence="8">
    <location>
        <begin position="26"/>
        <end position="376"/>
    </location>
</feature>
<proteinExistence type="inferred from homology"/>
<dbReference type="InterPro" id="IPR000917">
    <property type="entry name" value="Sulfatase_N"/>
</dbReference>
<dbReference type="Pfam" id="PF00884">
    <property type="entry name" value="Sulfatase"/>
    <property type="match status" value="1"/>
</dbReference>
<keyword evidence="4" id="KW-0732">Signal</keyword>
<reference evidence="9 10" key="2">
    <citation type="submission" date="2008-08" db="EMBL/GenBank/DDBJ databases">
        <authorList>
            <person name="Fulton L."/>
            <person name="Clifton S."/>
            <person name="Fulton B."/>
            <person name="Xu J."/>
            <person name="Minx P."/>
            <person name="Pepin K.H."/>
            <person name="Johnson M."/>
            <person name="Thiruvilangam P."/>
            <person name="Bhonagiri V."/>
            <person name="Nash W.E."/>
            <person name="Mardis E.R."/>
            <person name="Wilson R.K."/>
        </authorList>
    </citation>
    <scope>NUCLEOTIDE SEQUENCE [LARGE SCALE GENOMIC DNA]</scope>
    <source>
        <strain evidence="10">DSM 17135 / JCM 12973 / M2</strain>
    </source>
</reference>
<comment type="similarity">
    <text evidence="2">Belongs to the sulfatase family.</text>
</comment>
<dbReference type="PANTHER" id="PTHR45953:SF1">
    <property type="entry name" value="IDURONATE 2-SULFATASE"/>
    <property type="match status" value="1"/>
</dbReference>
<dbReference type="HOGENOM" id="CLU_006332_9_0_10"/>
<dbReference type="Proteomes" id="UP000003452">
    <property type="component" value="Unassembled WGS sequence"/>
</dbReference>
<evidence type="ECO:0000313" key="10">
    <source>
        <dbReference type="Proteomes" id="UP000003452"/>
    </source>
</evidence>
<comment type="PTM">
    <text evidence="7">The conversion to 3-oxoalanine (also known as C-formylglycine, FGly), of a serine or cysteine residue in prokaryotes and of a cysteine residue in eukaryotes, is critical for catalytic activity.</text>
</comment>
<protein>
    <submittedName>
        <fullName evidence="9">Arylsulfatase</fullName>
        <ecNumber evidence="9">3.1.6.-</ecNumber>
    </submittedName>
</protein>